<organism evidence="1 2">
    <name type="scientific">Actinomycetospora chibensis</name>
    <dbReference type="NCBI Taxonomy" id="663606"/>
    <lineage>
        <taxon>Bacteria</taxon>
        <taxon>Bacillati</taxon>
        <taxon>Actinomycetota</taxon>
        <taxon>Actinomycetes</taxon>
        <taxon>Pseudonocardiales</taxon>
        <taxon>Pseudonocardiaceae</taxon>
        <taxon>Actinomycetospora</taxon>
    </lineage>
</organism>
<reference evidence="2" key="1">
    <citation type="journal article" date="2019" name="Int. J. Syst. Evol. Microbiol.">
        <title>The Global Catalogue of Microorganisms (GCM) 10K type strain sequencing project: providing services to taxonomists for standard genome sequencing and annotation.</title>
        <authorList>
            <consortium name="The Broad Institute Genomics Platform"/>
            <consortium name="The Broad Institute Genome Sequencing Center for Infectious Disease"/>
            <person name="Wu L."/>
            <person name="Ma J."/>
        </authorList>
    </citation>
    <scope>NUCLEOTIDE SEQUENCE [LARGE SCALE GENOMIC DNA]</scope>
    <source>
        <strain evidence="2">CCUG 50347</strain>
    </source>
</reference>
<dbReference type="Pfam" id="PF05336">
    <property type="entry name" value="rhaM"/>
    <property type="match status" value="1"/>
</dbReference>
<accession>A0ABV9RS40</accession>
<name>A0ABV9RS40_9PSEU</name>
<dbReference type="PANTHER" id="PTHR34389:SF2">
    <property type="entry name" value="L-RHAMNOSE MUTAROTASE"/>
    <property type="match status" value="1"/>
</dbReference>
<comment type="caution">
    <text evidence="1">The sequence shown here is derived from an EMBL/GenBank/DDBJ whole genome shotgun (WGS) entry which is preliminary data.</text>
</comment>
<dbReference type="InterPro" id="IPR011008">
    <property type="entry name" value="Dimeric_a/b-barrel"/>
</dbReference>
<evidence type="ECO:0000313" key="2">
    <source>
        <dbReference type="Proteomes" id="UP001595909"/>
    </source>
</evidence>
<dbReference type="EMBL" id="JBHSIM010000060">
    <property type="protein sequence ID" value="MFC4836324.1"/>
    <property type="molecule type" value="Genomic_DNA"/>
</dbReference>
<dbReference type="Gene3D" id="3.30.70.100">
    <property type="match status" value="1"/>
</dbReference>
<dbReference type="PANTHER" id="PTHR34389">
    <property type="entry name" value="L-RHAMNOSE MUTAROTASE"/>
    <property type="match status" value="1"/>
</dbReference>
<evidence type="ECO:0000313" key="1">
    <source>
        <dbReference type="EMBL" id="MFC4836324.1"/>
    </source>
</evidence>
<dbReference type="SUPFAM" id="SSF54909">
    <property type="entry name" value="Dimeric alpha+beta barrel"/>
    <property type="match status" value="1"/>
</dbReference>
<keyword evidence="2" id="KW-1185">Reference proteome</keyword>
<protein>
    <submittedName>
        <fullName evidence="1">L-rhamnose mutarotase</fullName>
    </submittedName>
</protein>
<dbReference type="Proteomes" id="UP001595909">
    <property type="component" value="Unassembled WGS sequence"/>
</dbReference>
<dbReference type="RefSeq" id="WP_274188444.1">
    <property type="nucleotide sequence ID" value="NZ_BAABHN010000060.1"/>
</dbReference>
<proteinExistence type="predicted"/>
<sequence>MPHYCFVHHVRRDRLDEYRARHRDVWPEMLIALRDAGWRDYRLYLGEDGLLVGHVEADDLAEAQAAMERTAVNERWQAEMSEFFDGGRPDTAFRVLEQVFELEEQLERST</sequence>
<gene>
    <name evidence="1" type="ORF">ACFPEL_28225</name>
</gene>
<dbReference type="InterPro" id="IPR008000">
    <property type="entry name" value="Rham/fucose_mutarotase"/>
</dbReference>